<dbReference type="AlphaFoldDB" id="A0A5A7UFD3"/>
<reference evidence="3 4" key="1">
    <citation type="submission" date="2019-08" db="EMBL/GenBank/DDBJ databases">
        <title>Draft genome sequences of two oriental melons (Cucumis melo L. var makuwa).</title>
        <authorList>
            <person name="Kwon S.-Y."/>
        </authorList>
    </citation>
    <scope>NUCLEOTIDE SEQUENCE [LARGE SCALE GENOMIC DNA]</scope>
    <source>
        <strain evidence="4">cv. Chang Bougi</strain>
        <strain evidence="3">cv. SW 3</strain>
        <tissue evidence="1">Leaf</tissue>
    </source>
</reference>
<name>A0A5A7UFD3_CUCMM</name>
<dbReference type="EMBL" id="SSTE01008830">
    <property type="protein sequence ID" value="KAA0054673.1"/>
    <property type="molecule type" value="Genomic_DNA"/>
</dbReference>
<proteinExistence type="predicted"/>
<comment type="caution">
    <text evidence="1">The sequence shown here is derived from an EMBL/GenBank/DDBJ whole genome shotgun (WGS) entry which is preliminary data.</text>
</comment>
<evidence type="ECO:0000313" key="2">
    <source>
        <dbReference type="EMBL" id="TYK08598.1"/>
    </source>
</evidence>
<gene>
    <name evidence="2" type="ORF">E5676_scaffold3734G00200</name>
    <name evidence="1" type="ORF">E6C27_scaffold24G004930</name>
</gene>
<organism evidence="1 3">
    <name type="scientific">Cucumis melo var. makuwa</name>
    <name type="common">Oriental melon</name>
    <dbReference type="NCBI Taxonomy" id="1194695"/>
    <lineage>
        <taxon>Eukaryota</taxon>
        <taxon>Viridiplantae</taxon>
        <taxon>Streptophyta</taxon>
        <taxon>Embryophyta</taxon>
        <taxon>Tracheophyta</taxon>
        <taxon>Spermatophyta</taxon>
        <taxon>Magnoliopsida</taxon>
        <taxon>eudicotyledons</taxon>
        <taxon>Gunneridae</taxon>
        <taxon>Pentapetalae</taxon>
        <taxon>rosids</taxon>
        <taxon>fabids</taxon>
        <taxon>Cucurbitales</taxon>
        <taxon>Cucurbitaceae</taxon>
        <taxon>Benincaseae</taxon>
        <taxon>Cucumis</taxon>
    </lineage>
</organism>
<evidence type="ECO:0000313" key="3">
    <source>
        <dbReference type="Proteomes" id="UP000321393"/>
    </source>
</evidence>
<evidence type="ECO:0000313" key="1">
    <source>
        <dbReference type="EMBL" id="KAA0054673.1"/>
    </source>
</evidence>
<evidence type="ECO:0000313" key="4">
    <source>
        <dbReference type="Proteomes" id="UP000321947"/>
    </source>
</evidence>
<dbReference type="Proteomes" id="UP000321947">
    <property type="component" value="Unassembled WGS sequence"/>
</dbReference>
<protein>
    <submittedName>
        <fullName evidence="1">Gamma-aminobutyrate transaminase POP2</fullName>
    </submittedName>
</protein>
<dbReference type="EMBL" id="SSTD01012547">
    <property type="protein sequence ID" value="TYK08598.1"/>
    <property type="molecule type" value="Genomic_DNA"/>
</dbReference>
<accession>A0A5A7UFD3</accession>
<dbReference type="Proteomes" id="UP000321393">
    <property type="component" value="Unassembled WGS sequence"/>
</dbReference>
<sequence>MSISRMTLCAELTLIPQSLKDRLCVMSLMTSSTMWMNTCHKQVEQATTTNYSDEPRTMSSFPCGLDETNVMFLEFVEDLDNLARRMSLVDENSSTSQPSVTPTFRRHVQSRLLELKLYVAANGRIR</sequence>